<proteinExistence type="predicted"/>
<evidence type="ECO:0000256" key="7">
    <source>
        <dbReference type="SAM" id="SignalP"/>
    </source>
</evidence>
<organism evidence="9 10">
    <name type="scientific">Clonostachys byssicola</name>
    <dbReference type="NCBI Taxonomy" id="160290"/>
    <lineage>
        <taxon>Eukaryota</taxon>
        <taxon>Fungi</taxon>
        <taxon>Dikarya</taxon>
        <taxon>Ascomycota</taxon>
        <taxon>Pezizomycotina</taxon>
        <taxon>Sordariomycetes</taxon>
        <taxon>Hypocreomycetidae</taxon>
        <taxon>Hypocreales</taxon>
        <taxon>Bionectriaceae</taxon>
        <taxon>Clonostachys</taxon>
    </lineage>
</organism>
<keyword evidence="7" id="KW-0732">Signal</keyword>
<dbReference type="GO" id="GO:0006351">
    <property type="term" value="P:DNA-templated transcription"/>
    <property type="evidence" value="ECO:0007669"/>
    <property type="project" value="InterPro"/>
</dbReference>
<gene>
    <name evidence="9" type="ORF">CBYS24578_00003588</name>
</gene>
<accession>A0A9N9UTH7</accession>
<dbReference type="EMBL" id="CABFNO020001546">
    <property type="protein sequence ID" value="CAG9998292.1"/>
    <property type="molecule type" value="Genomic_DNA"/>
</dbReference>
<keyword evidence="4" id="KW-0238">DNA-binding</keyword>
<dbReference type="InterPro" id="IPR051615">
    <property type="entry name" value="Transcr_Regulatory_Elem"/>
</dbReference>
<evidence type="ECO:0000313" key="9">
    <source>
        <dbReference type="EMBL" id="CAG9998292.1"/>
    </source>
</evidence>
<keyword evidence="10" id="KW-1185">Reference proteome</keyword>
<dbReference type="PANTHER" id="PTHR31313">
    <property type="entry name" value="TY1 ENHANCER ACTIVATOR"/>
    <property type="match status" value="1"/>
</dbReference>
<reference evidence="10" key="1">
    <citation type="submission" date="2019-06" db="EMBL/GenBank/DDBJ databases">
        <authorList>
            <person name="Broberg M."/>
        </authorList>
    </citation>
    <scope>NUCLEOTIDE SEQUENCE [LARGE SCALE GENOMIC DNA]</scope>
</reference>
<sequence>MSIQKGLNTVLWLIAVLKKLTSKQDCEYRQRDEKRRPVSHEYVSSLESRIAWLESLIMRIKEADFQDRETILEAVSFDHHPRQEQEHPLTGMADVDGDTSPLEPKLETDLAGSLICHGPTSIYQVWPNEPLPRDPPTTNLPLGSQTDLEQIAGHFGINLDNEIILETLMLFFKWQYPHFMFIYREAFLRDHYSNCRSACKYWSPSLLLAICALGSLMRPDIDHGQVGGRFYAAAESITLVFGLSQPSITTVQTLLCLSFFEIGRGNSSKGWGLSGMNIN</sequence>
<dbReference type="GO" id="GO:0008270">
    <property type="term" value="F:zinc ion binding"/>
    <property type="evidence" value="ECO:0007669"/>
    <property type="project" value="InterPro"/>
</dbReference>
<dbReference type="AlphaFoldDB" id="A0A9N9UTH7"/>
<dbReference type="OrthoDB" id="4161332at2759"/>
<evidence type="ECO:0000256" key="1">
    <source>
        <dbReference type="ARBA" id="ARBA00022723"/>
    </source>
</evidence>
<evidence type="ECO:0000256" key="6">
    <source>
        <dbReference type="ARBA" id="ARBA00023242"/>
    </source>
</evidence>
<dbReference type="PANTHER" id="PTHR31313:SF81">
    <property type="entry name" value="TY1 ENHANCER ACTIVATOR"/>
    <property type="match status" value="1"/>
</dbReference>
<dbReference type="Pfam" id="PF04082">
    <property type="entry name" value="Fungal_trans"/>
    <property type="match status" value="1"/>
</dbReference>
<feature type="domain" description="Xylanolytic transcriptional activator regulatory" evidence="8">
    <location>
        <begin position="168"/>
        <end position="278"/>
    </location>
</feature>
<protein>
    <recommendedName>
        <fullName evidence="8">Xylanolytic transcriptional activator regulatory domain-containing protein</fullName>
    </recommendedName>
</protein>
<dbReference type="GO" id="GO:0003677">
    <property type="term" value="F:DNA binding"/>
    <property type="evidence" value="ECO:0007669"/>
    <property type="project" value="UniProtKB-KW"/>
</dbReference>
<keyword evidence="5" id="KW-0804">Transcription</keyword>
<keyword evidence="1" id="KW-0479">Metal-binding</keyword>
<name>A0A9N9UTH7_9HYPO</name>
<evidence type="ECO:0000256" key="4">
    <source>
        <dbReference type="ARBA" id="ARBA00023125"/>
    </source>
</evidence>
<evidence type="ECO:0000256" key="3">
    <source>
        <dbReference type="ARBA" id="ARBA00023015"/>
    </source>
</evidence>
<keyword evidence="2" id="KW-0862">Zinc</keyword>
<dbReference type="CDD" id="cd12148">
    <property type="entry name" value="fungal_TF_MHR"/>
    <property type="match status" value="1"/>
</dbReference>
<reference evidence="9 10" key="2">
    <citation type="submission" date="2021-10" db="EMBL/GenBank/DDBJ databases">
        <authorList>
            <person name="Piombo E."/>
        </authorList>
    </citation>
    <scope>NUCLEOTIDE SEQUENCE [LARGE SCALE GENOMIC DNA]</scope>
</reference>
<feature type="signal peptide" evidence="7">
    <location>
        <begin position="1"/>
        <end position="22"/>
    </location>
</feature>
<dbReference type="Proteomes" id="UP000754883">
    <property type="component" value="Unassembled WGS sequence"/>
</dbReference>
<evidence type="ECO:0000256" key="5">
    <source>
        <dbReference type="ARBA" id="ARBA00023163"/>
    </source>
</evidence>
<feature type="chain" id="PRO_5040359903" description="Xylanolytic transcriptional activator regulatory domain-containing protein" evidence="7">
    <location>
        <begin position="23"/>
        <end position="279"/>
    </location>
</feature>
<evidence type="ECO:0000313" key="10">
    <source>
        <dbReference type="Proteomes" id="UP000754883"/>
    </source>
</evidence>
<evidence type="ECO:0000259" key="8">
    <source>
        <dbReference type="Pfam" id="PF04082"/>
    </source>
</evidence>
<comment type="caution">
    <text evidence="9">The sequence shown here is derived from an EMBL/GenBank/DDBJ whole genome shotgun (WGS) entry which is preliminary data.</text>
</comment>
<keyword evidence="3" id="KW-0805">Transcription regulation</keyword>
<dbReference type="InterPro" id="IPR007219">
    <property type="entry name" value="XnlR_reg_dom"/>
</dbReference>
<keyword evidence="6" id="KW-0539">Nucleus</keyword>
<evidence type="ECO:0000256" key="2">
    <source>
        <dbReference type="ARBA" id="ARBA00022833"/>
    </source>
</evidence>